<evidence type="ECO:0000259" key="9">
    <source>
        <dbReference type="Pfam" id="PF13231"/>
    </source>
</evidence>
<keyword evidence="7 8" id="KW-0472">Membrane</keyword>
<evidence type="ECO:0000256" key="6">
    <source>
        <dbReference type="ARBA" id="ARBA00022989"/>
    </source>
</evidence>
<feature type="transmembrane region" description="Helical" evidence="8">
    <location>
        <begin position="467"/>
        <end position="486"/>
    </location>
</feature>
<dbReference type="GO" id="GO:0009103">
    <property type="term" value="P:lipopolysaccharide biosynthetic process"/>
    <property type="evidence" value="ECO:0007669"/>
    <property type="project" value="UniProtKB-ARBA"/>
</dbReference>
<dbReference type="EMBL" id="AYYZ01000002">
    <property type="protein sequence ID" value="KRM53471.1"/>
    <property type="molecule type" value="Genomic_DNA"/>
</dbReference>
<proteinExistence type="predicted"/>
<feature type="transmembrane region" description="Helical" evidence="8">
    <location>
        <begin position="416"/>
        <end position="434"/>
    </location>
</feature>
<evidence type="ECO:0000256" key="5">
    <source>
        <dbReference type="ARBA" id="ARBA00022692"/>
    </source>
</evidence>
<dbReference type="InterPro" id="IPR038731">
    <property type="entry name" value="RgtA/B/C-like"/>
</dbReference>
<evidence type="ECO:0000313" key="10">
    <source>
        <dbReference type="EMBL" id="KRM53471.1"/>
    </source>
</evidence>
<dbReference type="GO" id="GO:0016763">
    <property type="term" value="F:pentosyltransferase activity"/>
    <property type="evidence" value="ECO:0007669"/>
    <property type="project" value="TreeGrafter"/>
</dbReference>
<sequence>MKIKNQIQRIIYILAFVIGVIIFYNVCFYPGQIYGDNRSLPDVLLIICSAIVLFISILRFSNFFNKFKYRKVIYGIVVALQVTIQGYLAFHMIGVLGTDDIHVRLQIGKLLQNKYSWLPYFSYAPNNIGVVIFATWCVRFIKLLGFSTGVAINIFNLVCIDIAIVCGWIILRKLKHIKAADIYFVLVNCFSPLVLMAFIMYADVPSAMFCILGITLFIFYLKEKRKIKYLWLGLSAFFIAWASFTKENAIILLIASILTILLALKPKKAIITLGIFLSVFGVTSATQQTLKKADNFQMIKSMNFPYTYWIALGLNPGTNGTWKPNSPSIPDPNSDTARFATKEEKNLHDVYLIKKEIHEMGIRGILGLYSKKVNEQYSMGTNGVETKSYSTRSNYFPIYEYLYGNKRDFLFFIDQIIWLIFLVGFIIETVFLVRNLNEDGISSLILSLFIIGIFCFHICMWEVQQRYGFIALLPLIIMACLGLEKISMGKVSVKQHVLLPSTGMILIGLVLGTINSFPLTNNTQSTEIVYGHNFPTDSIELKPGERITESNTVNTWFNQVNLNVPNDKKLEMAIQRKNSSDVKVKNGIAKHYFPAGTYNVVIKNNGTKPIKIGILKSSPLDVLGNPISGSKENYLCYNFFQNKKVVPISSVILYGWLILMLILLWSNYLEIKSDE</sequence>
<dbReference type="Proteomes" id="UP000051291">
    <property type="component" value="Unassembled WGS sequence"/>
</dbReference>
<dbReference type="PATRIC" id="fig|1423820.4.peg.382"/>
<dbReference type="InterPro" id="IPR050297">
    <property type="entry name" value="LipidA_mod_glycosyltrf_83"/>
</dbReference>
<dbReference type="PANTHER" id="PTHR33908:SF11">
    <property type="entry name" value="MEMBRANE PROTEIN"/>
    <property type="match status" value="1"/>
</dbReference>
<organism evidence="10 11">
    <name type="scientific">Ligilactobacillus araffinosus DSM 20653</name>
    <dbReference type="NCBI Taxonomy" id="1423820"/>
    <lineage>
        <taxon>Bacteria</taxon>
        <taxon>Bacillati</taxon>
        <taxon>Bacillota</taxon>
        <taxon>Bacilli</taxon>
        <taxon>Lactobacillales</taxon>
        <taxon>Lactobacillaceae</taxon>
        <taxon>Ligilactobacillus</taxon>
    </lineage>
</organism>
<keyword evidence="11" id="KW-1185">Reference proteome</keyword>
<evidence type="ECO:0000313" key="11">
    <source>
        <dbReference type="Proteomes" id="UP000051291"/>
    </source>
</evidence>
<keyword evidence="6 8" id="KW-1133">Transmembrane helix</keyword>
<feature type="transmembrane region" description="Helical" evidence="8">
    <location>
        <begin position="43"/>
        <end position="60"/>
    </location>
</feature>
<reference evidence="10 11" key="1">
    <citation type="journal article" date="2015" name="Genome Announc.">
        <title>Expanding the biotechnology potential of lactobacilli through comparative genomics of 213 strains and associated genera.</title>
        <authorList>
            <person name="Sun Z."/>
            <person name="Harris H.M."/>
            <person name="McCann A."/>
            <person name="Guo C."/>
            <person name="Argimon S."/>
            <person name="Zhang W."/>
            <person name="Yang X."/>
            <person name="Jeffery I.B."/>
            <person name="Cooney J.C."/>
            <person name="Kagawa T.F."/>
            <person name="Liu W."/>
            <person name="Song Y."/>
            <person name="Salvetti E."/>
            <person name="Wrobel A."/>
            <person name="Rasinkangas P."/>
            <person name="Parkhill J."/>
            <person name="Rea M.C."/>
            <person name="O'Sullivan O."/>
            <person name="Ritari J."/>
            <person name="Douillard F.P."/>
            <person name="Paul Ross R."/>
            <person name="Yang R."/>
            <person name="Briner A.E."/>
            <person name="Felis G.E."/>
            <person name="de Vos W.M."/>
            <person name="Barrangou R."/>
            <person name="Klaenhammer T.R."/>
            <person name="Caufield P.W."/>
            <person name="Cui Y."/>
            <person name="Zhang H."/>
            <person name="O'Toole P.W."/>
        </authorList>
    </citation>
    <scope>NUCLEOTIDE SEQUENCE [LARGE SCALE GENOMIC DNA]</scope>
    <source>
        <strain evidence="10 11">DSM 20653</strain>
    </source>
</reference>
<feature type="transmembrane region" description="Helical" evidence="8">
    <location>
        <begin position="227"/>
        <end position="244"/>
    </location>
</feature>
<evidence type="ECO:0000256" key="8">
    <source>
        <dbReference type="SAM" id="Phobius"/>
    </source>
</evidence>
<dbReference type="STRING" id="1423820.FC64_GL000382"/>
<dbReference type="PANTHER" id="PTHR33908">
    <property type="entry name" value="MANNOSYLTRANSFERASE YKCB-RELATED"/>
    <property type="match status" value="1"/>
</dbReference>
<dbReference type="Pfam" id="PF13231">
    <property type="entry name" value="PMT_2"/>
    <property type="match status" value="1"/>
</dbReference>
<feature type="transmembrane region" description="Helical" evidence="8">
    <location>
        <begin position="204"/>
        <end position="221"/>
    </location>
</feature>
<evidence type="ECO:0000256" key="1">
    <source>
        <dbReference type="ARBA" id="ARBA00004651"/>
    </source>
</evidence>
<feature type="transmembrane region" description="Helical" evidence="8">
    <location>
        <begin position="645"/>
        <end position="665"/>
    </location>
</feature>
<evidence type="ECO:0000256" key="4">
    <source>
        <dbReference type="ARBA" id="ARBA00022679"/>
    </source>
</evidence>
<comment type="subcellular location">
    <subcellularLocation>
        <location evidence="1">Cell membrane</location>
        <topology evidence="1">Multi-pass membrane protein</topology>
    </subcellularLocation>
</comment>
<keyword evidence="5 8" id="KW-0812">Transmembrane</keyword>
<accession>A0A0R1ZGK4</accession>
<keyword evidence="3" id="KW-0328">Glycosyltransferase</keyword>
<keyword evidence="2" id="KW-1003">Cell membrane</keyword>
<feature type="transmembrane region" description="Helical" evidence="8">
    <location>
        <begin position="150"/>
        <end position="170"/>
    </location>
</feature>
<feature type="transmembrane region" description="Helical" evidence="8">
    <location>
        <begin position="72"/>
        <end position="97"/>
    </location>
</feature>
<dbReference type="RefSeq" id="WP_057905984.1">
    <property type="nucleotide sequence ID" value="NZ_AYYZ01000002.1"/>
</dbReference>
<feature type="transmembrane region" description="Helical" evidence="8">
    <location>
        <begin position="249"/>
        <end position="264"/>
    </location>
</feature>
<feature type="transmembrane region" description="Helical" evidence="8">
    <location>
        <begin position="498"/>
        <end position="517"/>
    </location>
</feature>
<feature type="domain" description="Glycosyltransferase RgtA/B/C/D-like" evidence="9">
    <location>
        <begin position="133"/>
        <end position="278"/>
    </location>
</feature>
<name>A0A0R1ZGK4_9LACO</name>
<protein>
    <recommendedName>
        <fullName evidence="9">Glycosyltransferase RgtA/B/C/D-like domain-containing protein</fullName>
    </recommendedName>
</protein>
<feature type="transmembrane region" description="Helical" evidence="8">
    <location>
        <begin position="12"/>
        <end position="31"/>
    </location>
</feature>
<keyword evidence="4" id="KW-0808">Transferase</keyword>
<dbReference type="GO" id="GO:0005886">
    <property type="term" value="C:plasma membrane"/>
    <property type="evidence" value="ECO:0007669"/>
    <property type="project" value="UniProtKB-SubCell"/>
</dbReference>
<evidence type="ECO:0000256" key="3">
    <source>
        <dbReference type="ARBA" id="ARBA00022676"/>
    </source>
</evidence>
<evidence type="ECO:0000256" key="2">
    <source>
        <dbReference type="ARBA" id="ARBA00022475"/>
    </source>
</evidence>
<feature type="transmembrane region" description="Helical" evidence="8">
    <location>
        <begin position="117"/>
        <end position="138"/>
    </location>
</feature>
<comment type="caution">
    <text evidence="10">The sequence shown here is derived from an EMBL/GenBank/DDBJ whole genome shotgun (WGS) entry which is preliminary data.</text>
</comment>
<dbReference type="AlphaFoldDB" id="A0A0R1ZGK4"/>
<evidence type="ECO:0000256" key="7">
    <source>
        <dbReference type="ARBA" id="ARBA00023136"/>
    </source>
</evidence>
<feature type="transmembrane region" description="Helical" evidence="8">
    <location>
        <begin position="440"/>
        <end position="460"/>
    </location>
</feature>
<gene>
    <name evidence="10" type="ORF">FC64_GL000382</name>
</gene>